<evidence type="ECO:0000313" key="3">
    <source>
        <dbReference type="EMBL" id="PWA97832.1"/>
    </source>
</evidence>
<dbReference type="EMBL" id="PKPP01011700">
    <property type="protein sequence ID" value="PWA43680.1"/>
    <property type="molecule type" value="Genomic_DNA"/>
</dbReference>
<gene>
    <name evidence="3" type="ORF">CTI12_AA025000</name>
    <name evidence="2" type="ORF">CTI12_AA533470</name>
</gene>
<feature type="transmembrane region" description="Helical" evidence="1">
    <location>
        <begin position="51"/>
        <end position="72"/>
    </location>
</feature>
<dbReference type="PANTHER" id="PTHR35165:SF1">
    <property type="entry name" value="OS04G0577375 PROTEIN"/>
    <property type="match status" value="1"/>
</dbReference>
<dbReference type="InterPro" id="IPR032238">
    <property type="entry name" value="ATP-synth_Z"/>
</dbReference>
<dbReference type="EMBL" id="PKPP01000097">
    <property type="protein sequence ID" value="PWA97832.1"/>
    <property type="molecule type" value="Genomic_DNA"/>
</dbReference>
<sequence>MGSSYNAEKQTRMKMIKVWIACLGSFLLSMAGGLILLLWEIKYHPSNSQLWMVPCGLIMFVTPALACFAAFLSDTLTQRASLDHPTTFIIQPTAFSQLSSPRHPSQHV</sequence>
<reference evidence="2 4" key="1">
    <citation type="journal article" date="2018" name="Mol. Plant">
        <title>The genome of Artemisia annua provides insight into the evolution of Asteraceae family and artemisinin biosynthesis.</title>
        <authorList>
            <person name="Shen Q."/>
            <person name="Zhang L."/>
            <person name="Liao Z."/>
            <person name="Wang S."/>
            <person name="Yan T."/>
            <person name="Shi P."/>
            <person name="Liu M."/>
            <person name="Fu X."/>
            <person name="Pan Q."/>
            <person name="Wang Y."/>
            <person name="Lv Z."/>
            <person name="Lu X."/>
            <person name="Zhang F."/>
            <person name="Jiang W."/>
            <person name="Ma Y."/>
            <person name="Chen M."/>
            <person name="Hao X."/>
            <person name="Li L."/>
            <person name="Tang Y."/>
            <person name="Lv G."/>
            <person name="Zhou Y."/>
            <person name="Sun X."/>
            <person name="Brodelius P.E."/>
            <person name="Rose J.K.C."/>
            <person name="Tang K."/>
        </authorList>
    </citation>
    <scope>NUCLEOTIDE SEQUENCE [LARGE SCALE GENOMIC DNA]</scope>
    <source>
        <strain evidence="4">cv. Huhao1</strain>
        <tissue evidence="2">Leaf</tissue>
    </source>
</reference>
<evidence type="ECO:0000256" key="1">
    <source>
        <dbReference type="SAM" id="Phobius"/>
    </source>
</evidence>
<keyword evidence="1" id="KW-1133">Transmembrane helix</keyword>
<feature type="transmembrane region" description="Helical" evidence="1">
    <location>
        <begin position="18"/>
        <end position="39"/>
    </location>
</feature>
<dbReference type="PANTHER" id="PTHR35165">
    <property type="entry name" value="OS08G0113900 PROTEIN"/>
    <property type="match status" value="1"/>
</dbReference>
<evidence type="ECO:0000313" key="2">
    <source>
        <dbReference type="EMBL" id="PWA43680.1"/>
    </source>
</evidence>
<dbReference type="Proteomes" id="UP000245207">
    <property type="component" value="Unassembled WGS sequence"/>
</dbReference>
<keyword evidence="1" id="KW-0472">Membrane</keyword>
<accession>A0A2U1L3W0</accession>
<name>A0A2U1L3W0_ARTAN</name>
<comment type="caution">
    <text evidence="2">The sequence shown here is derived from an EMBL/GenBank/DDBJ whole genome shotgun (WGS) entry which is preliminary data.</text>
</comment>
<dbReference type="AlphaFoldDB" id="A0A2U1L3W0"/>
<dbReference type="Pfam" id="PF16594">
    <property type="entry name" value="ATP-synt_Z"/>
    <property type="match status" value="1"/>
</dbReference>
<keyword evidence="4" id="KW-1185">Reference proteome</keyword>
<keyword evidence="1" id="KW-0812">Transmembrane</keyword>
<organism evidence="2 4">
    <name type="scientific">Artemisia annua</name>
    <name type="common">Sweet wormwood</name>
    <dbReference type="NCBI Taxonomy" id="35608"/>
    <lineage>
        <taxon>Eukaryota</taxon>
        <taxon>Viridiplantae</taxon>
        <taxon>Streptophyta</taxon>
        <taxon>Embryophyta</taxon>
        <taxon>Tracheophyta</taxon>
        <taxon>Spermatophyta</taxon>
        <taxon>Magnoliopsida</taxon>
        <taxon>eudicotyledons</taxon>
        <taxon>Gunneridae</taxon>
        <taxon>Pentapetalae</taxon>
        <taxon>asterids</taxon>
        <taxon>campanulids</taxon>
        <taxon>Asterales</taxon>
        <taxon>Asteraceae</taxon>
        <taxon>Asteroideae</taxon>
        <taxon>Anthemideae</taxon>
        <taxon>Artemisiinae</taxon>
        <taxon>Artemisia</taxon>
    </lineage>
</organism>
<dbReference type="OrthoDB" id="1423823at2759"/>
<evidence type="ECO:0000313" key="4">
    <source>
        <dbReference type="Proteomes" id="UP000245207"/>
    </source>
</evidence>
<proteinExistence type="predicted"/>
<protein>
    <submittedName>
        <fullName evidence="2">Uncharacterized protein</fullName>
    </submittedName>
</protein>